<comment type="caution">
    <text evidence="5">The sequence shown here is derived from an EMBL/GenBank/DDBJ whole genome shotgun (WGS) entry which is preliminary data.</text>
</comment>
<dbReference type="PROSITE" id="PS51375">
    <property type="entry name" value="PPR"/>
    <property type="match status" value="7"/>
</dbReference>
<feature type="region of interest" description="Disordered" evidence="3">
    <location>
        <begin position="318"/>
        <end position="348"/>
    </location>
</feature>
<organism evidence="5 6">
    <name type="scientific">Apium graveolens</name>
    <name type="common">Celery</name>
    <dbReference type="NCBI Taxonomy" id="4045"/>
    <lineage>
        <taxon>Eukaryota</taxon>
        <taxon>Viridiplantae</taxon>
        <taxon>Streptophyta</taxon>
        <taxon>Embryophyta</taxon>
        <taxon>Tracheophyta</taxon>
        <taxon>Spermatophyta</taxon>
        <taxon>Magnoliopsida</taxon>
        <taxon>eudicotyledons</taxon>
        <taxon>Gunneridae</taxon>
        <taxon>Pentapetalae</taxon>
        <taxon>asterids</taxon>
        <taxon>campanulids</taxon>
        <taxon>Apiales</taxon>
        <taxon>Apiaceae</taxon>
        <taxon>Apioideae</taxon>
        <taxon>apioid superclade</taxon>
        <taxon>Apieae</taxon>
        <taxon>Apium</taxon>
    </lineage>
</organism>
<dbReference type="PANTHER" id="PTHR47935">
    <property type="entry name" value="PENTATRICOPEPTIDE REPEAT-CONTAINING PROTEIN MRL1, CHLOROPLASTIC"/>
    <property type="match status" value="1"/>
</dbReference>
<feature type="repeat" description="PPR" evidence="2">
    <location>
        <begin position="799"/>
        <end position="833"/>
    </location>
</feature>
<dbReference type="InterPro" id="IPR053303">
    <property type="entry name" value="Chloroplast_PPR"/>
</dbReference>
<keyword evidence="1" id="KW-0677">Repeat</keyword>
<evidence type="ECO:0000313" key="5">
    <source>
        <dbReference type="EMBL" id="KAF1002126.1"/>
    </source>
</evidence>
<dbReference type="FunFam" id="1.25.40.10:FF:000542">
    <property type="entry name" value="Pentatricopeptide repeat-containing protein MRL1, chloroplastic isoform X1"/>
    <property type="match status" value="1"/>
</dbReference>
<feature type="domain" description="PROP1-like PPR" evidence="4">
    <location>
        <begin position="663"/>
        <end position="812"/>
    </location>
</feature>
<evidence type="ECO:0000256" key="3">
    <source>
        <dbReference type="SAM" id="MobiDB-lite"/>
    </source>
</evidence>
<protein>
    <recommendedName>
        <fullName evidence="4">PROP1-like PPR domain-containing protein</fullName>
    </recommendedName>
</protein>
<feature type="repeat" description="PPR" evidence="2">
    <location>
        <begin position="587"/>
        <end position="621"/>
    </location>
</feature>
<dbReference type="AlphaFoldDB" id="A0A6L5B8T5"/>
<dbReference type="Gene3D" id="1.25.40.10">
    <property type="entry name" value="Tetratricopeptide repeat domain"/>
    <property type="match status" value="3"/>
</dbReference>
<keyword evidence="6" id="KW-1185">Reference proteome</keyword>
<dbReference type="Pfam" id="PF13041">
    <property type="entry name" value="PPR_2"/>
    <property type="match status" value="2"/>
</dbReference>
<feature type="repeat" description="PPR" evidence="2">
    <location>
        <begin position="764"/>
        <end position="798"/>
    </location>
</feature>
<dbReference type="PANTHER" id="PTHR47935:SF1">
    <property type="entry name" value="PENTATRICOPEPTIDE REPEAT-CONTAINING PROTEIN MRL1, CHLOROPLASTIC"/>
    <property type="match status" value="1"/>
</dbReference>
<feature type="compositionally biased region" description="Polar residues" evidence="3">
    <location>
        <begin position="318"/>
        <end position="335"/>
    </location>
</feature>
<evidence type="ECO:0000256" key="2">
    <source>
        <dbReference type="PROSITE-ProRule" id="PRU00708"/>
    </source>
</evidence>
<dbReference type="EMBL" id="WRXP01001660">
    <property type="protein sequence ID" value="KAF1002126.1"/>
    <property type="molecule type" value="Genomic_DNA"/>
</dbReference>
<name>A0A6L5B8T5_APIGR</name>
<proteinExistence type="predicted"/>
<gene>
    <name evidence="5" type="ORF">AG4045_016366</name>
</gene>
<dbReference type="InterPro" id="IPR033443">
    <property type="entry name" value="PROP1-like_PPR_dom"/>
</dbReference>
<dbReference type="NCBIfam" id="TIGR00756">
    <property type="entry name" value="PPR"/>
    <property type="match status" value="5"/>
</dbReference>
<reference evidence="5" key="1">
    <citation type="submission" date="2020-01" db="EMBL/GenBank/DDBJ databases">
        <title>The Celery Genome Sequence Reveals Sequential Paleo-tetraploidization, Resistance Gene Elimination, Karyotype Evolution, and Functional Innovation in Apiales.</title>
        <authorList>
            <person name="Song X."/>
        </authorList>
    </citation>
    <scope>NUCLEOTIDE SEQUENCE</scope>
    <source>
        <tissue evidence="5">Leaf</tissue>
    </source>
</reference>
<dbReference type="Proteomes" id="UP000593563">
    <property type="component" value="Unassembled WGS sequence"/>
</dbReference>
<feature type="repeat" description="PPR" evidence="2">
    <location>
        <begin position="552"/>
        <end position="586"/>
    </location>
</feature>
<feature type="repeat" description="PPR" evidence="2">
    <location>
        <begin position="729"/>
        <end position="763"/>
    </location>
</feature>
<dbReference type="Pfam" id="PF17177">
    <property type="entry name" value="PPR_long"/>
    <property type="match status" value="1"/>
</dbReference>
<evidence type="ECO:0000256" key="1">
    <source>
        <dbReference type="ARBA" id="ARBA00022737"/>
    </source>
</evidence>
<evidence type="ECO:0000313" key="6">
    <source>
        <dbReference type="Proteomes" id="UP000593563"/>
    </source>
</evidence>
<accession>A0A6L5B8T5</accession>
<dbReference type="FunFam" id="1.25.40.10:FF:002179">
    <property type="entry name" value="Pentatricopeptide repeat-containing protein MRL1, chloroplastic"/>
    <property type="match status" value="1"/>
</dbReference>
<dbReference type="FunFam" id="1.25.40.10:FF:000678">
    <property type="entry name" value="Pentatricopeptide repeat-containing protein MRL1 chloroplastic"/>
    <property type="match status" value="1"/>
</dbReference>
<evidence type="ECO:0000259" key="4">
    <source>
        <dbReference type="Pfam" id="PF17177"/>
    </source>
</evidence>
<dbReference type="Pfam" id="PF01535">
    <property type="entry name" value="PPR"/>
    <property type="match status" value="1"/>
</dbReference>
<dbReference type="InterPro" id="IPR002885">
    <property type="entry name" value="PPR_rpt"/>
</dbReference>
<sequence>MIFSAKSQSLSLLSSSTSLSPFTSPCSLRRQFLGSGHFSRPPGNLRYRKKWKKLGFHIHSPKLVVRASISSQSIVLFISVVTVSAIAAAYLNYCQRNKTKSKEIPGSVDHQVNKFVDENRDKVIELNRISHEIEGNIALPQVTENSLMHEKALVADSSPSPSFSVATSKIVELVLPSHSETAVLSSLPSLQAESCAYPIHFDFEEKETHSKGNDQTTESGSELAILKSVTELNGAVVLPNHTEIKVEEVDMPSHEIESSATTVALNWIGTGVVELDEPNDEIIEEMHVDKYAGNDDDSVRRELYTLYLANQSDVPTVENSGTVKPVSHASSSKTKTVYPPTRDSINGAKISTPDVLHTSGIHEGKPHLGFSAEVSFRESKGSGIRHEKEMLNQNGHRSSFTSSYIKEKHINERRSRSQRSTAYRHLLKEGRLVECIELLEDMEKQNLLDMDKIYHAGFFRNCRTQRAVKEAFRFTKLIPNPTLSTFNMLLSVCASSQDLEGAFEVMQLVQEAELKADCKLYTTLISTCAKCGKVDSMFKVFHEMVNAGVEPNVHTYGALIDGCAKVGMVAKAFGAYGIMRSKNVKPDRVVFNALISACGQSGAVDRAFDVLAEMRAETIPVDPDHVTVGALIQACANAGQADRAQEVYNMINKYNIRGTLELYTIAVNSSSLTGDWEFACNVYNDMKEKGVIPDEMFISAIIDVAGHSNKLESAFEILRKAKSDGMHVGIISYSSLMGACSNAKNWQMALELHEEIKDMNIKPTISTMNALITALCDGDQLQKAVEVLSDVKKVGLYPNTITYSILLVACEKNDDLEVGLTLLSQAKNDGIAPNLVMCRCLIALCLRRFEKSCTLGEDVLSLNSGRPQINSKWTSIVLRVYREAIIAGVVPTTEEFSQVLGCLRLPHDSSLRDRLIENLGVIDNASNNSNLCSLLDGFGEYDPRAFSLLEEAASLGILPSISLKDSPIVVDVRNLQIHSAEVFLLTVLKSLKHRLAAGVKLPNIIILLPVDKTQVQSSKGDTMINLAGRTSRAVAALLRRLAISYIGNESFGKIRINGVVVKKWLQPKLTSPFSGKPSNMNSSQSRLGRNISLQQRNIRIGNLSLE</sequence>
<dbReference type="InterPro" id="IPR011990">
    <property type="entry name" value="TPR-like_helical_dom_sf"/>
</dbReference>
<feature type="repeat" description="PPR" evidence="2">
    <location>
        <begin position="659"/>
        <end position="693"/>
    </location>
</feature>
<feature type="repeat" description="PPR" evidence="2">
    <location>
        <begin position="517"/>
        <end position="551"/>
    </location>
</feature>